<dbReference type="Gene3D" id="3.40.50.1820">
    <property type="entry name" value="alpha/beta hydrolase"/>
    <property type="match status" value="1"/>
</dbReference>
<gene>
    <name evidence="2" type="ORF">P9H32_15480</name>
</gene>
<feature type="chain" id="PRO_5045333181" evidence="1">
    <location>
        <begin position="21"/>
        <end position="515"/>
    </location>
</feature>
<sequence length="515" mass="56624">MNRWIKSITGGLLMANIVIAAPDGGSAWISQLSEKQLTAEGLNVKMLPGKGALLHLEMEQKKNLFPTVMIHAPEGSWDLSNFDQVSASFKNTGEAAFEVEFWAVGAVGWDAPVSSLFLEPGEQGECVINLQQRWKGGLVNKVDTRSIEYLRVSLKKPPKGCRLEMGPVFRREGDSTLKKPVGYHRLQLPAMVDGVPAAGLRVKDQLPQYKGTALYHTLYLPTDWEPGKRYPIIIEYSGNRWLSGPCHSTGRPEGSRMGFGMSEGKGYIWVNAPFVNPKNNTLALNGWGNVDATIEYAIELVNHLCENYGGDHSAVILTGFSRGAVAVGFIGRNHDRIADVWLAFHPCQHYDGDGYGGAAYESALNERGPRIKGRATFHTDNGHHEKLRAMFKQLDVPVIFGESGIGAHTDTMFLENRPSVLRLRKWLAEVVSGKPGTFSVSGRVTDANGSGLSNVRIQSGETHFTYTDADGHYRLSGLIPGCRSVYAAKDGISETRKLDLKKKNISQLNFVLNNQ</sequence>
<dbReference type="Gene3D" id="2.60.40.1120">
    <property type="entry name" value="Carboxypeptidase-like, regulatory domain"/>
    <property type="match status" value="1"/>
</dbReference>
<keyword evidence="1" id="KW-0732">Signal</keyword>
<keyword evidence="3" id="KW-1185">Reference proteome</keyword>
<dbReference type="InterPro" id="IPR029058">
    <property type="entry name" value="AB_hydrolase_fold"/>
</dbReference>
<proteinExistence type="predicted"/>
<feature type="signal peptide" evidence="1">
    <location>
        <begin position="1"/>
        <end position="20"/>
    </location>
</feature>
<organism evidence="2 3">
    <name type="scientific">Pontiella agarivorans</name>
    <dbReference type="NCBI Taxonomy" id="3038953"/>
    <lineage>
        <taxon>Bacteria</taxon>
        <taxon>Pseudomonadati</taxon>
        <taxon>Kiritimatiellota</taxon>
        <taxon>Kiritimatiellia</taxon>
        <taxon>Kiritimatiellales</taxon>
        <taxon>Pontiellaceae</taxon>
        <taxon>Pontiella</taxon>
    </lineage>
</organism>
<dbReference type="InterPro" id="IPR013784">
    <property type="entry name" value="Carb-bd-like_fold"/>
</dbReference>
<evidence type="ECO:0000313" key="3">
    <source>
        <dbReference type="Proteomes" id="UP001290861"/>
    </source>
</evidence>
<accession>A0ABU5N0R5</accession>
<dbReference type="Pfam" id="PF13620">
    <property type="entry name" value="CarboxypepD_reg"/>
    <property type="match status" value="1"/>
</dbReference>
<dbReference type="Proteomes" id="UP001290861">
    <property type="component" value="Unassembled WGS sequence"/>
</dbReference>
<dbReference type="SUPFAM" id="SSF53474">
    <property type="entry name" value="alpha/beta-Hydrolases"/>
    <property type="match status" value="1"/>
</dbReference>
<dbReference type="SUPFAM" id="SSF49452">
    <property type="entry name" value="Starch-binding domain-like"/>
    <property type="match status" value="1"/>
</dbReference>
<dbReference type="RefSeq" id="WP_322609810.1">
    <property type="nucleotide sequence ID" value="NZ_JARVCO010000012.1"/>
</dbReference>
<evidence type="ECO:0000313" key="2">
    <source>
        <dbReference type="EMBL" id="MDZ8120032.1"/>
    </source>
</evidence>
<name>A0ABU5N0R5_9BACT</name>
<comment type="caution">
    <text evidence="2">The sequence shown here is derived from an EMBL/GenBank/DDBJ whole genome shotgun (WGS) entry which is preliminary data.</text>
</comment>
<evidence type="ECO:0000256" key="1">
    <source>
        <dbReference type="SAM" id="SignalP"/>
    </source>
</evidence>
<reference evidence="2 3" key="1">
    <citation type="journal article" date="2024" name="Appl. Environ. Microbiol.">
        <title>Pontiella agarivorans sp. nov., a novel marine anaerobic bacterium capable of degrading macroalgal polysaccharides and fixing nitrogen.</title>
        <authorList>
            <person name="Liu N."/>
            <person name="Kivenson V."/>
            <person name="Peng X."/>
            <person name="Cui Z."/>
            <person name="Lankiewicz T.S."/>
            <person name="Gosselin K.M."/>
            <person name="English C.J."/>
            <person name="Blair E.M."/>
            <person name="O'Malley M.A."/>
            <person name="Valentine D.L."/>
        </authorList>
    </citation>
    <scope>NUCLEOTIDE SEQUENCE [LARGE SCALE GENOMIC DNA]</scope>
    <source>
        <strain evidence="2 3">NLcol2</strain>
    </source>
</reference>
<protein>
    <submittedName>
        <fullName evidence="2">Carboxypeptidase-like regulatory domain-containing protein</fullName>
    </submittedName>
</protein>
<dbReference type="EMBL" id="JARVCO010000012">
    <property type="protein sequence ID" value="MDZ8120032.1"/>
    <property type="molecule type" value="Genomic_DNA"/>
</dbReference>